<evidence type="ECO:0000313" key="9">
    <source>
        <dbReference type="EMBL" id="KAK4462806.1"/>
    </source>
</evidence>
<evidence type="ECO:0000256" key="6">
    <source>
        <dbReference type="ARBA" id="ARBA00023242"/>
    </source>
</evidence>
<dbReference type="GO" id="GO:0006351">
    <property type="term" value="P:DNA-templated transcription"/>
    <property type="evidence" value="ECO:0007669"/>
    <property type="project" value="InterPro"/>
</dbReference>
<dbReference type="InterPro" id="IPR001138">
    <property type="entry name" value="Zn2Cys6_DnaBD"/>
</dbReference>
<accession>A0AAV9HQ76</accession>
<name>A0AAV9HQ76_9PEZI</name>
<evidence type="ECO:0000256" key="1">
    <source>
        <dbReference type="ARBA" id="ARBA00022723"/>
    </source>
</evidence>
<keyword evidence="10" id="KW-1185">Reference proteome</keyword>
<keyword evidence="1" id="KW-0479">Metal-binding</keyword>
<reference evidence="9" key="2">
    <citation type="submission" date="2023-06" db="EMBL/GenBank/DDBJ databases">
        <authorList>
            <consortium name="Lawrence Berkeley National Laboratory"/>
            <person name="Mondo S.J."/>
            <person name="Hensen N."/>
            <person name="Bonometti L."/>
            <person name="Westerberg I."/>
            <person name="Brannstrom I.O."/>
            <person name="Guillou S."/>
            <person name="Cros-Aarteil S."/>
            <person name="Calhoun S."/>
            <person name="Haridas S."/>
            <person name="Kuo A."/>
            <person name="Pangilinan J."/>
            <person name="Riley R."/>
            <person name="Labutti K."/>
            <person name="Andreopoulos B."/>
            <person name="Lipzen A."/>
            <person name="Chen C."/>
            <person name="Yanf M."/>
            <person name="Daum C."/>
            <person name="Ng V."/>
            <person name="Clum A."/>
            <person name="Steindorff A."/>
            <person name="Ohm R."/>
            <person name="Martin F."/>
            <person name="Silar P."/>
            <person name="Natvig D."/>
            <person name="Lalanne C."/>
            <person name="Gautier V."/>
            <person name="Ament-Velasquez S.L."/>
            <person name="Kruys A."/>
            <person name="Hutchinson M.I."/>
            <person name="Powell A.J."/>
            <person name="Barry K."/>
            <person name="Miller A.N."/>
            <person name="Grigoriev I.V."/>
            <person name="Debuchy R."/>
            <person name="Gladieux P."/>
            <person name="Thoren M.H."/>
            <person name="Johannesson H."/>
        </authorList>
    </citation>
    <scope>NUCLEOTIDE SEQUENCE</scope>
    <source>
        <strain evidence="9">PSN324</strain>
    </source>
</reference>
<protein>
    <submittedName>
        <fullName evidence="9">Cutinase transcription factor 1 alpha</fullName>
    </submittedName>
</protein>
<feature type="compositionally biased region" description="Pro residues" evidence="7">
    <location>
        <begin position="711"/>
        <end position="720"/>
    </location>
</feature>
<dbReference type="SUPFAM" id="SSF57701">
    <property type="entry name" value="Zn2/Cys6 DNA-binding domain"/>
    <property type="match status" value="1"/>
</dbReference>
<dbReference type="Gene3D" id="4.10.240.10">
    <property type="entry name" value="Zn(2)-C6 fungal-type DNA-binding domain"/>
    <property type="match status" value="1"/>
</dbReference>
<feature type="region of interest" description="Disordered" evidence="7">
    <location>
        <begin position="684"/>
        <end position="756"/>
    </location>
</feature>
<evidence type="ECO:0000313" key="10">
    <source>
        <dbReference type="Proteomes" id="UP001321749"/>
    </source>
</evidence>
<dbReference type="PROSITE" id="PS50048">
    <property type="entry name" value="ZN2_CY6_FUNGAL_2"/>
    <property type="match status" value="1"/>
</dbReference>
<dbReference type="AlphaFoldDB" id="A0AAV9HQ76"/>
<keyword evidence="3" id="KW-0805">Transcription regulation</keyword>
<dbReference type="EMBL" id="MU864967">
    <property type="protein sequence ID" value="KAK4462806.1"/>
    <property type="molecule type" value="Genomic_DNA"/>
</dbReference>
<evidence type="ECO:0000256" key="2">
    <source>
        <dbReference type="ARBA" id="ARBA00022833"/>
    </source>
</evidence>
<dbReference type="Pfam" id="PF00172">
    <property type="entry name" value="Zn_clus"/>
    <property type="match status" value="1"/>
</dbReference>
<dbReference type="PANTHER" id="PTHR47171:SF3">
    <property type="entry name" value="FARA-RELATED"/>
    <property type="match status" value="1"/>
</dbReference>
<feature type="compositionally biased region" description="Polar residues" evidence="7">
    <location>
        <begin position="876"/>
        <end position="888"/>
    </location>
</feature>
<dbReference type="PROSITE" id="PS00463">
    <property type="entry name" value="ZN2_CY6_FUNGAL_1"/>
    <property type="match status" value="1"/>
</dbReference>
<keyword evidence="6" id="KW-0539">Nucleus</keyword>
<dbReference type="Proteomes" id="UP001321749">
    <property type="component" value="Unassembled WGS sequence"/>
</dbReference>
<dbReference type="InterPro" id="IPR007219">
    <property type="entry name" value="XnlR_reg_dom"/>
</dbReference>
<organism evidence="9 10">
    <name type="scientific">Cladorrhinum samala</name>
    <dbReference type="NCBI Taxonomy" id="585594"/>
    <lineage>
        <taxon>Eukaryota</taxon>
        <taxon>Fungi</taxon>
        <taxon>Dikarya</taxon>
        <taxon>Ascomycota</taxon>
        <taxon>Pezizomycotina</taxon>
        <taxon>Sordariomycetes</taxon>
        <taxon>Sordariomycetidae</taxon>
        <taxon>Sordariales</taxon>
        <taxon>Podosporaceae</taxon>
        <taxon>Cladorrhinum</taxon>
    </lineage>
</organism>
<dbReference type="GO" id="GO:0003677">
    <property type="term" value="F:DNA binding"/>
    <property type="evidence" value="ECO:0007669"/>
    <property type="project" value="UniProtKB-KW"/>
</dbReference>
<dbReference type="InterPro" id="IPR052073">
    <property type="entry name" value="Amide_Lactam_Regulators"/>
</dbReference>
<keyword evidence="4" id="KW-0238">DNA-binding</keyword>
<feature type="region of interest" description="Disordered" evidence="7">
    <location>
        <begin position="91"/>
        <end position="133"/>
    </location>
</feature>
<dbReference type="GO" id="GO:0008270">
    <property type="term" value="F:zinc ion binding"/>
    <property type="evidence" value="ECO:0007669"/>
    <property type="project" value="InterPro"/>
</dbReference>
<proteinExistence type="predicted"/>
<keyword evidence="2" id="KW-0862">Zinc</keyword>
<feature type="compositionally biased region" description="Low complexity" evidence="7">
    <location>
        <begin position="18"/>
        <end position="45"/>
    </location>
</feature>
<dbReference type="PANTHER" id="PTHR47171">
    <property type="entry name" value="FARA-RELATED"/>
    <property type="match status" value="1"/>
</dbReference>
<feature type="region of interest" description="Disordered" evidence="7">
    <location>
        <begin position="1"/>
        <end position="48"/>
    </location>
</feature>
<feature type="domain" description="Zn(2)-C6 fungal-type" evidence="8">
    <location>
        <begin position="56"/>
        <end position="88"/>
    </location>
</feature>
<comment type="caution">
    <text evidence="9">The sequence shown here is derived from an EMBL/GenBank/DDBJ whole genome shotgun (WGS) entry which is preliminary data.</text>
</comment>
<evidence type="ECO:0000256" key="3">
    <source>
        <dbReference type="ARBA" id="ARBA00023015"/>
    </source>
</evidence>
<evidence type="ECO:0000256" key="7">
    <source>
        <dbReference type="SAM" id="MobiDB-lite"/>
    </source>
</evidence>
<dbReference type="SMART" id="SM00066">
    <property type="entry name" value="GAL4"/>
    <property type="match status" value="1"/>
</dbReference>
<evidence type="ECO:0000256" key="5">
    <source>
        <dbReference type="ARBA" id="ARBA00023163"/>
    </source>
</evidence>
<feature type="compositionally biased region" description="Basic and acidic residues" evidence="7">
    <location>
        <begin position="106"/>
        <end position="119"/>
    </location>
</feature>
<feature type="region of interest" description="Disordered" evidence="7">
    <location>
        <begin position="869"/>
        <end position="888"/>
    </location>
</feature>
<dbReference type="GO" id="GO:0000981">
    <property type="term" value="F:DNA-binding transcription factor activity, RNA polymerase II-specific"/>
    <property type="evidence" value="ECO:0007669"/>
    <property type="project" value="InterPro"/>
</dbReference>
<dbReference type="CDD" id="cd12148">
    <property type="entry name" value="fungal_TF_MHR"/>
    <property type="match status" value="1"/>
</dbReference>
<gene>
    <name evidence="9" type="ORF">QBC42DRAFT_76168</name>
</gene>
<sequence>MEVDSTPSERSPEATQKQTSASPSQRSTTPSTTPGTTATTNTAGQMSFRRQRASRACETCHARKVRCDAASLGVPCTNCVAFQIECRIPNPKRKKAHASSITQSTKDSDSERGENDDRSSLPPGTSTFPSGTRPAAVYHTHEATPSTEPSEEQQKKEEFDNATLANYMDLVMKPKFTRAPITEAGRVAYLGESSNLTLLVHDRQSSAEVVHYPLPENIKGPKGRLTELDSVEIDILHQRGAFLLPPRSLCDELIDSYFTWIHPIVPVINKSKFMRQYKDPKNPPSLLLLQAMLLAGSRVCTNQQLMDANGSSTPAALTFYKRAKALYDANYEDDRVTIVQSLLLMGWYWEGPEDVTKNVFYWTRVATIVAQGSGMHRSVEQSQLSKSDKRLWKRIWWTLFTRDRSVAVALGRPCHINLDDSDVEMLTEDDFIEDDNGQPGEYPPDPIHVQFFLQYVKLCEIMGLVLSQQYSVASKGRRQNAIDLTHSDMALADWLQSCPKIVYWEMPRHHFWSALLHSNYYTTLCLLHRAHMPPSGSHRFPEDSAYPSRNIAFQAAAMITSIIENLSTHGQLRYCPAFVVYSLFSALIMHVYQLRSPVPSIQQVTQDRIRTCMTALKDVSKVWLVGKMVHTLFESILGNKVLEERLQKAAGKRHRKMHQTFAQLEQHQRTQEKRKYDEMAIDFSVNTPQPQESYERSRPQTPSHLMSKVDPQPPMMPPPANTTTSPHARNGNDAFMGGTASRPHTRPATPFNPSFSVPATPPDLYLVTRNSPNLSQSIWENFQPDQLFPESAHVPLLPQQFSPPQTQQHQPFDPNNIQSQGLDPFGQPLPKRNMGGSPLQGSAMLPQHQQSQAGHYQVNNVWQNGGFDPQMAVDGQSPSDSWSTSSVNGQPVPSALNVEDWFQFFGLNGEALNGMNFDGMPLV</sequence>
<evidence type="ECO:0000256" key="4">
    <source>
        <dbReference type="ARBA" id="ARBA00023125"/>
    </source>
</evidence>
<dbReference type="SMART" id="SM00906">
    <property type="entry name" value="Fungal_trans"/>
    <property type="match status" value="1"/>
</dbReference>
<feature type="compositionally biased region" description="Polar residues" evidence="7">
    <location>
        <begin position="1"/>
        <end position="17"/>
    </location>
</feature>
<evidence type="ECO:0000259" key="8">
    <source>
        <dbReference type="PROSITE" id="PS50048"/>
    </source>
</evidence>
<dbReference type="CDD" id="cd00067">
    <property type="entry name" value="GAL4"/>
    <property type="match status" value="1"/>
</dbReference>
<reference evidence="9" key="1">
    <citation type="journal article" date="2023" name="Mol. Phylogenet. Evol.">
        <title>Genome-scale phylogeny and comparative genomics of the fungal order Sordariales.</title>
        <authorList>
            <person name="Hensen N."/>
            <person name="Bonometti L."/>
            <person name="Westerberg I."/>
            <person name="Brannstrom I.O."/>
            <person name="Guillou S."/>
            <person name="Cros-Aarteil S."/>
            <person name="Calhoun S."/>
            <person name="Haridas S."/>
            <person name="Kuo A."/>
            <person name="Mondo S."/>
            <person name="Pangilinan J."/>
            <person name="Riley R."/>
            <person name="LaButti K."/>
            <person name="Andreopoulos B."/>
            <person name="Lipzen A."/>
            <person name="Chen C."/>
            <person name="Yan M."/>
            <person name="Daum C."/>
            <person name="Ng V."/>
            <person name="Clum A."/>
            <person name="Steindorff A."/>
            <person name="Ohm R.A."/>
            <person name="Martin F."/>
            <person name="Silar P."/>
            <person name="Natvig D.O."/>
            <person name="Lalanne C."/>
            <person name="Gautier V."/>
            <person name="Ament-Velasquez S.L."/>
            <person name="Kruys A."/>
            <person name="Hutchinson M.I."/>
            <person name="Powell A.J."/>
            <person name="Barry K."/>
            <person name="Miller A.N."/>
            <person name="Grigoriev I.V."/>
            <person name="Debuchy R."/>
            <person name="Gladieux P."/>
            <person name="Hiltunen Thoren M."/>
            <person name="Johannesson H."/>
        </authorList>
    </citation>
    <scope>NUCLEOTIDE SEQUENCE</scope>
    <source>
        <strain evidence="9">PSN324</strain>
    </source>
</reference>
<keyword evidence="5" id="KW-0804">Transcription</keyword>
<dbReference type="Pfam" id="PF04082">
    <property type="entry name" value="Fungal_trans"/>
    <property type="match status" value="1"/>
</dbReference>
<dbReference type="InterPro" id="IPR036864">
    <property type="entry name" value="Zn2-C6_fun-type_DNA-bd_sf"/>
</dbReference>